<dbReference type="InterPro" id="IPR018356">
    <property type="entry name" value="Tscrpt_reg_HTH_DeoR_CS"/>
</dbReference>
<dbReference type="PROSITE" id="PS00894">
    <property type="entry name" value="HTH_DEOR_1"/>
    <property type="match status" value="1"/>
</dbReference>
<dbReference type="GO" id="GO:0003677">
    <property type="term" value="F:DNA binding"/>
    <property type="evidence" value="ECO:0007669"/>
    <property type="project" value="UniProtKB-KW"/>
</dbReference>
<evidence type="ECO:0000313" key="5">
    <source>
        <dbReference type="EMBL" id="MVN86643.1"/>
    </source>
</evidence>
<dbReference type="InterPro" id="IPR037171">
    <property type="entry name" value="NagB/RpiA_transferase-like"/>
</dbReference>
<dbReference type="Pfam" id="PF08220">
    <property type="entry name" value="HTH_DeoR"/>
    <property type="match status" value="1"/>
</dbReference>
<dbReference type="EMBL" id="WQLB01000008">
    <property type="protein sequence ID" value="MVN86643.1"/>
    <property type="molecule type" value="Genomic_DNA"/>
</dbReference>
<comment type="caution">
    <text evidence="5">The sequence shown here is derived from an EMBL/GenBank/DDBJ whole genome shotgun (WGS) entry which is preliminary data.</text>
</comment>
<dbReference type="PRINTS" id="PR00037">
    <property type="entry name" value="HTHLACR"/>
</dbReference>
<dbReference type="Gene3D" id="1.10.10.10">
    <property type="entry name" value="Winged helix-like DNA-binding domain superfamily/Winged helix DNA-binding domain"/>
    <property type="match status" value="1"/>
</dbReference>
<keyword evidence="6" id="KW-1185">Reference proteome</keyword>
<dbReference type="GO" id="GO:0003700">
    <property type="term" value="F:DNA-binding transcription factor activity"/>
    <property type="evidence" value="ECO:0007669"/>
    <property type="project" value="InterPro"/>
</dbReference>
<dbReference type="RefSeq" id="WP_157458710.1">
    <property type="nucleotide sequence ID" value="NZ_WQLB01000008.1"/>
</dbReference>
<sequence>MFAEERQRRILTQLRLDGRVAVLTLAAQYGVSEHTIRRDLNSLAGRGHLHKTHGGAVALDTAHLDWNGRVQSLPAAKEAIGAAAATLVQPGATVILDASSTTVALARHLRVRPLTVITNSLEIAAVFGADPGVSLIVTGGVWNASARALRGAAAQEMVRHSRADWAFLGACGLEVRAGVTVTDADDAALKRAMAQSATQVAVLADHSKRGQVVAHWVLGVEALTVLVTDQPWPALTALGVDVRTEPMTPAPSE</sequence>
<dbReference type="PANTHER" id="PTHR30363">
    <property type="entry name" value="HTH-TYPE TRANSCRIPTIONAL REGULATOR SRLR-RELATED"/>
    <property type="match status" value="1"/>
</dbReference>
<dbReference type="InterPro" id="IPR036388">
    <property type="entry name" value="WH-like_DNA-bd_sf"/>
</dbReference>
<keyword evidence="3" id="KW-0804">Transcription</keyword>
<organism evidence="5 6">
    <name type="scientific">Deinococcus arboris</name>
    <dbReference type="NCBI Taxonomy" id="2682977"/>
    <lineage>
        <taxon>Bacteria</taxon>
        <taxon>Thermotogati</taxon>
        <taxon>Deinococcota</taxon>
        <taxon>Deinococci</taxon>
        <taxon>Deinococcales</taxon>
        <taxon>Deinococcaceae</taxon>
        <taxon>Deinococcus</taxon>
    </lineage>
</organism>
<dbReference type="SMART" id="SM00420">
    <property type="entry name" value="HTH_DEOR"/>
    <property type="match status" value="1"/>
</dbReference>
<dbReference type="InterPro" id="IPR001034">
    <property type="entry name" value="DeoR_HTH"/>
</dbReference>
<dbReference type="InterPro" id="IPR050313">
    <property type="entry name" value="Carb_Metab_HTH_regulators"/>
</dbReference>
<reference evidence="5 6" key="1">
    <citation type="submission" date="2019-12" db="EMBL/GenBank/DDBJ databases">
        <title>Deinococcus sp. HMF7620 Genome sequencing and assembly.</title>
        <authorList>
            <person name="Kang H."/>
            <person name="Kim H."/>
            <person name="Joh K."/>
        </authorList>
    </citation>
    <scope>NUCLEOTIDE SEQUENCE [LARGE SCALE GENOMIC DNA]</scope>
    <source>
        <strain evidence="5 6">HMF7620</strain>
    </source>
</reference>
<dbReference type="PANTHER" id="PTHR30363:SF44">
    <property type="entry name" value="AGA OPERON TRANSCRIPTIONAL REPRESSOR-RELATED"/>
    <property type="match status" value="1"/>
</dbReference>
<proteinExistence type="predicted"/>
<evidence type="ECO:0000313" key="6">
    <source>
        <dbReference type="Proteomes" id="UP000483286"/>
    </source>
</evidence>
<accession>A0A7C9M827</accession>
<dbReference type="SUPFAM" id="SSF46785">
    <property type="entry name" value="Winged helix' DNA-binding domain"/>
    <property type="match status" value="1"/>
</dbReference>
<protein>
    <submittedName>
        <fullName evidence="5">DeoR family transcriptional regulator</fullName>
    </submittedName>
</protein>
<dbReference type="SUPFAM" id="SSF100950">
    <property type="entry name" value="NagB/RpiA/CoA transferase-like"/>
    <property type="match status" value="1"/>
</dbReference>
<keyword evidence="1" id="KW-0805">Transcription regulation</keyword>
<dbReference type="InterPro" id="IPR036390">
    <property type="entry name" value="WH_DNA-bd_sf"/>
</dbReference>
<evidence type="ECO:0000259" key="4">
    <source>
        <dbReference type="PROSITE" id="PS51000"/>
    </source>
</evidence>
<dbReference type="Proteomes" id="UP000483286">
    <property type="component" value="Unassembled WGS sequence"/>
</dbReference>
<dbReference type="Pfam" id="PF00455">
    <property type="entry name" value="DeoRC"/>
    <property type="match status" value="1"/>
</dbReference>
<evidence type="ECO:0000256" key="2">
    <source>
        <dbReference type="ARBA" id="ARBA00023125"/>
    </source>
</evidence>
<dbReference type="Gene3D" id="3.40.50.1360">
    <property type="match status" value="1"/>
</dbReference>
<name>A0A7C9M827_9DEIO</name>
<dbReference type="SMART" id="SM01134">
    <property type="entry name" value="DeoRC"/>
    <property type="match status" value="1"/>
</dbReference>
<keyword evidence="2" id="KW-0238">DNA-binding</keyword>
<dbReference type="AlphaFoldDB" id="A0A7C9M827"/>
<dbReference type="InterPro" id="IPR014036">
    <property type="entry name" value="DeoR-like_C"/>
</dbReference>
<dbReference type="PROSITE" id="PS51000">
    <property type="entry name" value="HTH_DEOR_2"/>
    <property type="match status" value="1"/>
</dbReference>
<gene>
    <name evidence="5" type="ORF">GO986_07675</name>
</gene>
<evidence type="ECO:0000256" key="3">
    <source>
        <dbReference type="ARBA" id="ARBA00023163"/>
    </source>
</evidence>
<evidence type="ECO:0000256" key="1">
    <source>
        <dbReference type="ARBA" id="ARBA00023015"/>
    </source>
</evidence>
<feature type="domain" description="HTH deoR-type" evidence="4">
    <location>
        <begin position="3"/>
        <end position="58"/>
    </location>
</feature>